<dbReference type="AlphaFoldDB" id="A0A538TG31"/>
<evidence type="ECO:0000313" key="2">
    <source>
        <dbReference type="Proteomes" id="UP000317691"/>
    </source>
</evidence>
<evidence type="ECO:0008006" key="3">
    <source>
        <dbReference type="Google" id="ProtNLM"/>
    </source>
</evidence>
<name>A0A538TG31_UNCEI</name>
<proteinExistence type="predicted"/>
<reference evidence="1 2" key="1">
    <citation type="journal article" date="2019" name="Nat. Microbiol.">
        <title>Mediterranean grassland soil C-N compound turnover is dependent on rainfall and depth, and is mediated by genomically divergent microorganisms.</title>
        <authorList>
            <person name="Diamond S."/>
            <person name="Andeer P.F."/>
            <person name="Li Z."/>
            <person name="Crits-Christoph A."/>
            <person name="Burstein D."/>
            <person name="Anantharaman K."/>
            <person name="Lane K.R."/>
            <person name="Thomas B.C."/>
            <person name="Pan C."/>
            <person name="Northen T.R."/>
            <person name="Banfield J.F."/>
        </authorList>
    </citation>
    <scope>NUCLEOTIDE SEQUENCE [LARGE SCALE GENOMIC DNA]</scope>
    <source>
        <strain evidence="1">WS_9</strain>
    </source>
</reference>
<gene>
    <name evidence="1" type="ORF">E6K79_12025</name>
</gene>
<dbReference type="NCBIfam" id="NF041895">
    <property type="entry name" value="choice_anch_V"/>
    <property type="match status" value="1"/>
</dbReference>
<organism evidence="1 2">
    <name type="scientific">Eiseniibacteriota bacterium</name>
    <dbReference type="NCBI Taxonomy" id="2212470"/>
    <lineage>
        <taxon>Bacteria</taxon>
        <taxon>Candidatus Eiseniibacteriota</taxon>
    </lineage>
</organism>
<protein>
    <recommendedName>
        <fullName evidence="3">Reelin domain-containing protein</fullName>
    </recommendedName>
</protein>
<accession>A0A538TG31</accession>
<sequence>MKIATIAYSASFALILGAVLFAFSRPKDAIATSPQPPTQSTGAPGEGNCGSCHNGSLLKNGSMSISPGISEYTPGHTYPITVTIQDNLQTRWGFELTALKDSDNSQAGSLASSSQHVGIQTAGGRTYAGQNSNGAAIPLDPTDGTYWGTLNGPVSWTVNWTAPAKNSGPVTFYAAGVAANGDGLQDLLDFSYTASAQVTEGATLPVFGTTWGKIKQQYR</sequence>
<dbReference type="EMBL" id="VBOZ01000039">
    <property type="protein sequence ID" value="TMQ62581.1"/>
    <property type="molecule type" value="Genomic_DNA"/>
</dbReference>
<dbReference type="InterPro" id="IPR042307">
    <property type="entry name" value="Reeler_sf"/>
</dbReference>
<comment type="caution">
    <text evidence="1">The sequence shown here is derived from an EMBL/GenBank/DDBJ whole genome shotgun (WGS) entry which is preliminary data.</text>
</comment>
<dbReference type="Gene3D" id="2.60.40.4060">
    <property type="entry name" value="Reeler domain"/>
    <property type="match status" value="1"/>
</dbReference>
<evidence type="ECO:0000313" key="1">
    <source>
        <dbReference type="EMBL" id="TMQ62581.1"/>
    </source>
</evidence>
<dbReference type="Proteomes" id="UP000317691">
    <property type="component" value="Unassembled WGS sequence"/>
</dbReference>